<sequence>QVTGYLNLLANVIDNFTHGLAVGGSYLVSLKVGMVTTIAILLHEIPHEIGDFAILLKSGFNRWKAAKAQLLTASGGVIGALTALSAESPEAAGNRTAWILPFTSGGFLYIALVTVVPELLQEKRGRESIKQVIGLISGVLSMVLVTVLFEE</sequence>
<dbReference type="RefSeq" id="XP_009059016.1">
    <property type="nucleotide sequence ID" value="XM_009060768.1"/>
</dbReference>
<gene>
    <name evidence="6" type="ORF">LOTGIDRAFT_123666</name>
</gene>
<keyword evidence="3 5" id="KW-1133">Transmembrane helix</keyword>
<dbReference type="PANTHER" id="PTHR16950:SF16">
    <property type="entry name" value="ZINC TRANSPORTER ZIP13"/>
    <property type="match status" value="1"/>
</dbReference>
<name>V4A5U5_LOTGI</name>
<dbReference type="InterPro" id="IPR003689">
    <property type="entry name" value="ZIP"/>
</dbReference>
<dbReference type="GeneID" id="20232281"/>
<feature type="transmembrane region" description="Helical" evidence="5">
    <location>
        <begin position="98"/>
        <end position="120"/>
    </location>
</feature>
<protein>
    <recommendedName>
        <fullName evidence="8">Zinc transporter ZIP13</fullName>
    </recommendedName>
</protein>
<dbReference type="CTD" id="20232281"/>
<feature type="transmembrane region" description="Helical" evidence="5">
    <location>
        <begin position="20"/>
        <end position="42"/>
    </location>
</feature>
<evidence type="ECO:0000256" key="1">
    <source>
        <dbReference type="ARBA" id="ARBA00004141"/>
    </source>
</evidence>
<organism evidence="6 7">
    <name type="scientific">Lottia gigantea</name>
    <name type="common">Giant owl limpet</name>
    <dbReference type="NCBI Taxonomy" id="225164"/>
    <lineage>
        <taxon>Eukaryota</taxon>
        <taxon>Metazoa</taxon>
        <taxon>Spiralia</taxon>
        <taxon>Lophotrochozoa</taxon>
        <taxon>Mollusca</taxon>
        <taxon>Gastropoda</taxon>
        <taxon>Patellogastropoda</taxon>
        <taxon>Lottioidea</taxon>
        <taxon>Lottiidae</taxon>
        <taxon>Lottia</taxon>
    </lineage>
</organism>
<dbReference type="GO" id="GO:0016020">
    <property type="term" value="C:membrane"/>
    <property type="evidence" value="ECO:0007669"/>
    <property type="project" value="UniProtKB-SubCell"/>
</dbReference>
<feature type="transmembrane region" description="Helical" evidence="5">
    <location>
        <begin position="132"/>
        <end position="149"/>
    </location>
</feature>
<feature type="non-terminal residue" evidence="6">
    <location>
        <position position="1"/>
    </location>
</feature>
<evidence type="ECO:0000313" key="7">
    <source>
        <dbReference type="Proteomes" id="UP000030746"/>
    </source>
</evidence>
<dbReference type="HOGENOM" id="CLU_015114_9_2_1"/>
<dbReference type="EMBL" id="KB202444">
    <property type="protein sequence ID" value="ESO90345.1"/>
    <property type="molecule type" value="Genomic_DNA"/>
</dbReference>
<keyword evidence="2 5" id="KW-0812">Transmembrane</keyword>
<dbReference type="PANTHER" id="PTHR16950">
    <property type="entry name" value="ZINC TRANSPORTER SLC39A7 HISTIDINE-RICH MEMBRANE PROTEIN KE4"/>
    <property type="match status" value="1"/>
</dbReference>
<dbReference type="GO" id="GO:0006882">
    <property type="term" value="P:intracellular zinc ion homeostasis"/>
    <property type="evidence" value="ECO:0007669"/>
    <property type="project" value="TreeGrafter"/>
</dbReference>
<evidence type="ECO:0000256" key="4">
    <source>
        <dbReference type="ARBA" id="ARBA00023136"/>
    </source>
</evidence>
<dbReference type="AlphaFoldDB" id="V4A5U5"/>
<evidence type="ECO:0000256" key="5">
    <source>
        <dbReference type="SAM" id="Phobius"/>
    </source>
</evidence>
<dbReference type="Proteomes" id="UP000030746">
    <property type="component" value="Unassembled WGS sequence"/>
</dbReference>
<evidence type="ECO:0000256" key="2">
    <source>
        <dbReference type="ARBA" id="ARBA00022692"/>
    </source>
</evidence>
<dbReference type="KEGG" id="lgi:LOTGIDRAFT_123666"/>
<proteinExistence type="predicted"/>
<evidence type="ECO:0008006" key="8">
    <source>
        <dbReference type="Google" id="ProtNLM"/>
    </source>
</evidence>
<dbReference type="STRING" id="225164.V4A5U5"/>
<evidence type="ECO:0000313" key="6">
    <source>
        <dbReference type="EMBL" id="ESO90345.1"/>
    </source>
</evidence>
<keyword evidence="4 5" id="KW-0472">Membrane</keyword>
<dbReference type="GO" id="GO:0005385">
    <property type="term" value="F:zinc ion transmembrane transporter activity"/>
    <property type="evidence" value="ECO:0007669"/>
    <property type="project" value="TreeGrafter"/>
</dbReference>
<reference evidence="6 7" key="1">
    <citation type="journal article" date="2013" name="Nature">
        <title>Insights into bilaterian evolution from three spiralian genomes.</title>
        <authorList>
            <person name="Simakov O."/>
            <person name="Marletaz F."/>
            <person name="Cho S.J."/>
            <person name="Edsinger-Gonzales E."/>
            <person name="Havlak P."/>
            <person name="Hellsten U."/>
            <person name="Kuo D.H."/>
            <person name="Larsson T."/>
            <person name="Lv J."/>
            <person name="Arendt D."/>
            <person name="Savage R."/>
            <person name="Osoegawa K."/>
            <person name="de Jong P."/>
            <person name="Grimwood J."/>
            <person name="Chapman J.A."/>
            <person name="Shapiro H."/>
            <person name="Aerts A."/>
            <person name="Otillar R.P."/>
            <person name="Terry A.Y."/>
            <person name="Boore J.L."/>
            <person name="Grigoriev I.V."/>
            <person name="Lindberg D.R."/>
            <person name="Seaver E.C."/>
            <person name="Weisblat D.A."/>
            <person name="Putnam N.H."/>
            <person name="Rokhsar D.S."/>
        </authorList>
    </citation>
    <scope>NUCLEOTIDE SEQUENCE [LARGE SCALE GENOMIC DNA]</scope>
</reference>
<accession>V4A5U5</accession>
<keyword evidence="7" id="KW-1185">Reference proteome</keyword>
<dbReference type="OMA" id="ACTSWIL"/>
<comment type="subcellular location">
    <subcellularLocation>
        <location evidence="1">Membrane</location>
        <topology evidence="1">Multi-pass membrane protein</topology>
    </subcellularLocation>
</comment>
<evidence type="ECO:0000256" key="3">
    <source>
        <dbReference type="ARBA" id="ARBA00022989"/>
    </source>
</evidence>
<dbReference type="OrthoDB" id="200954at2759"/>
<dbReference type="Pfam" id="PF02535">
    <property type="entry name" value="Zip"/>
    <property type="match status" value="1"/>
</dbReference>